<gene>
    <name evidence="1" type="ORF">S06H3_26659</name>
</gene>
<evidence type="ECO:0000313" key="1">
    <source>
        <dbReference type="EMBL" id="GAI30548.1"/>
    </source>
</evidence>
<proteinExistence type="predicted"/>
<dbReference type="EMBL" id="BARV01015430">
    <property type="protein sequence ID" value="GAI30548.1"/>
    <property type="molecule type" value="Genomic_DNA"/>
</dbReference>
<organism evidence="1">
    <name type="scientific">marine sediment metagenome</name>
    <dbReference type="NCBI Taxonomy" id="412755"/>
    <lineage>
        <taxon>unclassified sequences</taxon>
        <taxon>metagenomes</taxon>
        <taxon>ecological metagenomes</taxon>
    </lineage>
</organism>
<name>X1MH06_9ZZZZ</name>
<dbReference type="AlphaFoldDB" id="X1MH06"/>
<sequence length="163" mass="19645">MTRENELMRGELRLLKKRVIESNLNIIEAKELYKREVFEHCNKRYSELLKELIFQPSKAIPEKSIYFKFDMELLNRYKRVRRNWVDHYIWSIGAVELVRRYGSLEAFRELLRKAGCDRSHTYRVTKRIIKALTESREANKEDGLESSFGELYNELYTKFLKVA</sequence>
<accession>X1MH06</accession>
<reference evidence="1" key="1">
    <citation type="journal article" date="2014" name="Front. Microbiol.">
        <title>High frequency of phylogenetically diverse reductive dehalogenase-homologous genes in deep subseafloor sedimentary metagenomes.</title>
        <authorList>
            <person name="Kawai M."/>
            <person name="Futagami T."/>
            <person name="Toyoda A."/>
            <person name="Takaki Y."/>
            <person name="Nishi S."/>
            <person name="Hori S."/>
            <person name="Arai W."/>
            <person name="Tsubouchi T."/>
            <person name="Morono Y."/>
            <person name="Uchiyama I."/>
            <person name="Ito T."/>
            <person name="Fujiyama A."/>
            <person name="Inagaki F."/>
            <person name="Takami H."/>
        </authorList>
    </citation>
    <scope>NUCLEOTIDE SEQUENCE</scope>
    <source>
        <strain evidence="1">Expedition CK06-06</strain>
    </source>
</reference>
<comment type="caution">
    <text evidence="1">The sequence shown here is derived from an EMBL/GenBank/DDBJ whole genome shotgun (WGS) entry which is preliminary data.</text>
</comment>
<protein>
    <submittedName>
        <fullName evidence="1">Uncharacterized protein</fullName>
    </submittedName>
</protein>